<keyword evidence="3 7" id="KW-0812">Transmembrane</keyword>
<sequence length="242" mass="26355">SMYSKEEFVQMIDDALAPLGDDYQAKYEGIKAMLVAAIYGTSDRVVYLSELGGCELPSRITFYISDFANKDLVTEYLDGWNENREELDQVQYTDTVGVIMEMVGMLITMITVALIVFTSISLVVSTVMIGIITFVSVVERIKEIGVIRAMGGRKRDVKNLFTAETVIIGLLSGVIGIIVTYILSLIANLIIGGFTGIYTIAALPPWQALIMIALSVLLTLVSGLIPASKAAKQDPVVALRTE</sequence>
<comment type="similarity">
    <text evidence="6">Belongs to the ABC-4 integral membrane protein family.</text>
</comment>
<accession>A0A9D1Q298</accession>
<evidence type="ECO:0000256" key="4">
    <source>
        <dbReference type="ARBA" id="ARBA00022989"/>
    </source>
</evidence>
<comment type="caution">
    <text evidence="9">The sequence shown here is derived from an EMBL/GenBank/DDBJ whole genome shotgun (WGS) entry which is preliminary data.</text>
</comment>
<dbReference type="Proteomes" id="UP000823990">
    <property type="component" value="Unassembled WGS sequence"/>
</dbReference>
<evidence type="ECO:0000259" key="8">
    <source>
        <dbReference type="Pfam" id="PF02687"/>
    </source>
</evidence>
<dbReference type="InterPro" id="IPR003838">
    <property type="entry name" value="ABC3_permease_C"/>
</dbReference>
<gene>
    <name evidence="9" type="ORF">H9892_06635</name>
</gene>
<reference evidence="9" key="2">
    <citation type="submission" date="2021-04" db="EMBL/GenBank/DDBJ databases">
        <authorList>
            <person name="Gilroy R."/>
        </authorList>
    </citation>
    <scope>NUCLEOTIDE SEQUENCE</scope>
    <source>
        <strain evidence="9">12435</strain>
    </source>
</reference>
<reference evidence="9" key="1">
    <citation type="journal article" date="2021" name="PeerJ">
        <title>Extensive microbial diversity within the chicken gut microbiome revealed by metagenomics and culture.</title>
        <authorList>
            <person name="Gilroy R."/>
            <person name="Ravi A."/>
            <person name="Getino M."/>
            <person name="Pursley I."/>
            <person name="Horton D.L."/>
            <person name="Alikhan N.F."/>
            <person name="Baker D."/>
            <person name="Gharbi K."/>
            <person name="Hall N."/>
            <person name="Watson M."/>
            <person name="Adriaenssens E.M."/>
            <person name="Foster-Nyarko E."/>
            <person name="Jarju S."/>
            <person name="Secka A."/>
            <person name="Antonio M."/>
            <person name="Oren A."/>
            <person name="Chaudhuri R.R."/>
            <person name="La Ragione R."/>
            <person name="Hildebrand F."/>
            <person name="Pallen M.J."/>
        </authorList>
    </citation>
    <scope>NUCLEOTIDE SEQUENCE</scope>
    <source>
        <strain evidence="9">12435</strain>
    </source>
</reference>
<feature type="transmembrane region" description="Helical" evidence="7">
    <location>
        <begin position="206"/>
        <end position="225"/>
    </location>
</feature>
<dbReference type="GO" id="GO:0022857">
    <property type="term" value="F:transmembrane transporter activity"/>
    <property type="evidence" value="ECO:0007669"/>
    <property type="project" value="TreeGrafter"/>
</dbReference>
<dbReference type="EMBL" id="DXHS01000111">
    <property type="protein sequence ID" value="HIW02999.1"/>
    <property type="molecule type" value="Genomic_DNA"/>
</dbReference>
<evidence type="ECO:0000313" key="9">
    <source>
        <dbReference type="EMBL" id="HIW02999.1"/>
    </source>
</evidence>
<dbReference type="PANTHER" id="PTHR30572">
    <property type="entry name" value="MEMBRANE COMPONENT OF TRANSPORTER-RELATED"/>
    <property type="match status" value="1"/>
</dbReference>
<evidence type="ECO:0000313" key="10">
    <source>
        <dbReference type="Proteomes" id="UP000823990"/>
    </source>
</evidence>
<feature type="transmembrane region" description="Helical" evidence="7">
    <location>
        <begin position="159"/>
        <end position="186"/>
    </location>
</feature>
<name>A0A9D1Q298_9FIRM</name>
<evidence type="ECO:0000256" key="6">
    <source>
        <dbReference type="ARBA" id="ARBA00038076"/>
    </source>
</evidence>
<keyword evidence="4 7" id="KW-1133">Transmembrane helix</keyword>
<feature type="transmembrane region" description="Helical" evidence="7">
    <location>
        <begin position="105"/>
        <end position="138"/>
    </location>
</feature>
<keyword evidence="5 7" id="KW-0472">Membrane</keyword>
<feature type="non-terminal residue" evidence="9">
    <location>
        <position position="1"/>
    </location>
</feature>
<evidence type="ECO:0000256" key="7">
    <source>
        <dbReference type="SAM" id="Phobius"/>
    </source>
</evidence>
<protein>
    <submittedName>
        <fullName evidence="9">FtsX-like permease family protein</fullName>
    </submittedName>
</protein>
<evidence type="ECO:0000256" key="3">
    <source>
        <dbReference type="ARBA" id="ARBA00022692"/>
    </source>
</evidence>
<feature type="domain" description="ABC3 transporter permease C-terminal" evidence="8">
    <location>
        <begin position="115"/>
        <end position="235"/>
    </location>
</feature>
<proteinExistence type="inferred from homology"/>
<evidence type="ECO:0000256" key="5">
    <source>
        <dbReference type="ARBA" id="ARBA00023136"/>
    </source>
</evidence>
<keyword evidence="2" id="KW-1003">Cell membrane</keyword>
<dbReference type="Pfam" id="PF02687">
    <property type="entry name" value="FtsX"/>
    <property type="match status" value="1"/>
</dbReference>
<dbReference type="GO" id="GO:0005886">
    <property type="term" value="C:plasma membrane"/>
    <property type="evidence" value="ECO:0007669"/>
    <property type="project" value="UniProtKB-SubCell"/>
</dbReference>
<evidence type="ECO:0000256" key="1">
    <source>
        <dbReference type="ARBA" id="ARBA00004651"/>
    </source>
</evidence>
<dbReference type="InterPro" id="IPR050250">
    <property type="entry name" value="Macrolide_Exporter_MacB"/>
</dbReference>
<organism evidence="9 10">
    <name type="scientific">Candidatus Protoclostridium stercorigallinarum</name>
    <dbReference type="NCBI Taxonomy" id="2838741"/>
    <lineage>
        <taxon>Bacteria</taxon>
        <taxon>Bacillati</taxon>
        <taxon>Bacillota</taxon>
        <taxon>Clostridia</taxon>
        <taxon>Candidatus Protoclostridium</taxon>
    </lineage>
</organism>
<evidence type="ECO:0000256" key="2">
    <source>
        <dbReference type="ARBA" id="ARBA00022475"/>
    </source>
</evidence>
<dbReference type="PANTHER" id="PTHR30572:SF4">
    <property type="entry name" value="ABC TRANSPORTER PERMEASE YTRF"/>
    <property type="match status" value="1"/>
</dbReference>
<comment type="subcellular location">
    <subcellularLocation>
        <location evidence="1">Cell membrane</location>
        <topology evidence="1">Multi-pass membrane protein</topology>
    </subcellularLocation>
</comment>
<dbReference type="AlphaFoldDB" id="A0A9D1Q298"/>